<gene>
    <name evidence="3" type="ORF">Pla8534_03110</name>
</gene>
<protein>
    <submittedName>
        <fullName evidence="3">Uncharacterized protein</fullName>
    </submittedName>
</protein>
<feature type="chain" id="PRO_5021825728" evidence="2">
    <location>
        <begin position="24"/>
        <end position="174"/>
    </location>
</feature>
<evidence type="ECO:0000313" key="4">
    <source>
        <dbReference type="Proteomes" id="UP000317648"/>
    </source>
</evidence>
<reference evidence="3 4" key="1">
    <citation type="submission" date="2019-02" db="EMBL/GenBank/DDBJ databases">
        <title>Deep-cultivation of Planctomycetes and their phenomic and genomic characterization uncovers novel biology.</title>
        <authorList>
            <person name="Wiegand S."/>
            <person name="Jogler M."/>
            <person name="Boedeker C."/>
            <person name="Pinto D."/>
            <person name="Vollmers J."/>
            <person name="Rivas-Marin E."/>
            <person name="Kohn T."/>
            <person name="Peeters S.H."/>
            <person name="Heuer A."/>
            <person name="Rast P."/>
            <person name="Oberbeckmann S."/>
            <person name="Bunk B."/>
            <person name="Jeske O."/>
            <person name="Meyerdierks A."/>
            <person name="Storesund J.E."/>
            <person name="Kallscheuer N."/>
            <person name="Luecker S."/>
            <person name="Lage O.M."/>
            <person name="Pohl T."/>
            <person name="Merkel B.J."/>
            <person name="Hornburger P."/>
            <person name="Mueller R.-W."/>
            <person name="Bruemmer F."/>
            <person name="Labrenz M."/>
            <person name="Spormann A.M."/>
            <person name="Op den Camp H."/>
            <person name="Overmann J."/>
            <person name="Amann R."/>
            <person name="Jetten M.S.M."/>
            <person name="Mascher T."/>
            <person name="Medema M.H."/>
            <person name="Devos D.P."/>
            <person name="Kaster A.-K."/>
            <person name="Ovreas L."/>
            <person name="Rohde M."/>
            <person name="Galperin M.Y."/>
            <person name="Jogler C."/>
        </authorList>
    </citation>
    <scope>NUCLEOTIDE SEQUENCE [LARGE SCALE GENOMIC DNA]</scope>
    <source>
        <strain evidence="3 4">Pla85_3_4</strain>
    </source>
</reference>
<sequence precursor="true">MNRPAFSLLLILLLLANQGQGLANAHAGSSAPSSPDHGARPHFHVGGSAAHSHPAGHRHGKHAAGHTHRHKSRVKVSHPSSPTTACAKETSFPAASVPGSDHDSTAVYCDGEQALLHRSSESSLTPSDEVVGLALLWTLHSAGLSGAPESFRGRPPAVRQPTLPLYLRTLSLRL</sequence>
<dbReference type="KEGG" id="lcre:Pla8534_03110"/>
<feature type="compositionally biased region" description="Basic residues" evidence="1">
    <location>
        <begin position="54"/>
        <end position="76"/>
    </location>
</feature>
<evidence type="ECO:0000256" key="1">
    <source>
        <dbReference type="SAM" id="MobiDB-lite"/>
    </source>
</evidence>
<dbReference type="AlphaFoldDB" id="A0A518DL51"/>
<feature type="region of interest" description="Disordered" evidence="1">
    <location>
        <begin position="23"/>
        <end position="87"/>
    </location>
</feature>
<dbReference type="EMBL" id="CP036433">
    <property type="protein sequence ID" value="QDU92563.1"/>
    <property type="molecule type" value="Genomic_DNA"/>
</dbReference>
<keyword evidence="4" id="KW-1185">Reference proteome</keyword>
<dbReference type="RefSeq" id="WP_145048620.1">
    <property type="nucleotide sequence ID" value="NZ_CP036433.1"/>
</dbReference>
<feature type="signal peptide" evidence="2">
    <location>
        <begin position="1"/>
        <end position="23"/>
    </location>
</feature>
<keyword evidence="2" id="KW-0732">Signal</keyword>
<evidence type="ECO:0000313" key="3">
    <source>
        <dbReference type="EMBL" id="QDU92563.1"/>
    </source>
</evidence>
<proteinExistence type="predicted"/>
<name>A0A518DL51_9BACT</name>
<evidence type="ECO:0000256" key="2">
    <source>
        <dbReference type="SAM" id="SignalP"/>
    </source>
</evidence>
<dbReference type="Proteomes" id="UP000317648">
    <property type="component" value="Chromosome"/>
</dbReference>
<organism evidence="3 4">
    <name type="scientific">Lignipirellula cremea</name>
    <dbReference type="NCBI Taxonomy" id="2528010"/>
    <lineage>
        <taxon>Bacteria</taxon>
        <taxon>Pseudomonadati</taxon>
        <taxon>Planctomycetota</taxon>
        <taxon>Planctomycetia</taxon>
        <taxon>Pirellulales</taxon>
        <taxon>Pirellulaceae</taxon>
        <taxon>Lignipirellula</taxon>
    </lineage>
</organism>
<accession>A0A518DL51</accession>